<keyword evidence="4" id="KW-0326">Glycosidase</keyword>
<evidence type="ECO:0000256" key="2">
    <source>
        <dbReference type="ARBA" id="ARBA00022801"/>
    </source>
</evidence>
<dbReference type="Proteomes" id="UP000224634">
    <property type="component" value="Unassembled WGS sequence"/>
</dbReference>
<comment type="similarity">
    <text evidence="1">Belongs to the glycosyl hydrolase 3 family.</text>
</comment>
<accession>A0A2B7Y823</accession>
<dbReference type="InterPro" id="IPR050226">
    <property type="entry name" value="NagZ_Beta-hexosaminidase"/>
</dbReference>
<evidence type="ECO:0000313" key="8">
    <source>
        <dbReference type="Proteomes" id="UP000224634"/>
    </source>
</evidence>
<name>A0A2B7Y823_POLH7</name>
<dbReference type="Pfam" id="PF00933">
    <property type="entry name" value="Glyco_hydro_3"/>
    <property type="match status" value="1"/>
</dbReference>
<dbReference type="PANTHER" id="PTHR30480:SF14">
    <property type="entry name" value="HYDROLASE, PUTATIVE (AFU_ORTHOLOGUE AFUA_4G13770)-RELATED"/>
    <property type="match status" value="1"/>
</dbReference>
<evidence type="ECO:0000256" key="3">
    <source>
        <dbReference type="ARBA" id="ARBA00023180"/>
    </source>
</evidence>
<feature type="signal peptide" evidence="5">
    <location>
        <begin position="1"/>
        <end position="18"/>
    </location>
</feature>
<organism evidence="7 8">
    <name type="scientific">Polytolypa hystricis (strain UAMH7299)</name>
    <dbReference type="NCBI Taxonomy" id="1447883"/>
    <lineage>
        <taxon>Eukaryota</taxon>
        <taxon>Fungi</taxon>
        <taxon>Dikarya</taxon>
        <taxon>Ascomycota</taxon>
        <taxon>Pezizomycotina</taxon>
        <taxon>Eurotiomycetes</taxon>
        <taxon>Eurotiomycetidae</taxon>
        <taxon>Onygenales</taxon>
        <taxon>Onygenales incertae sedis</taxon>
        <taxon>Polytolypa</taxon>
    </lineage>
</organism>
<keyword evidence="8" id="KW-1185">Reference proteome</keyword>
<reference evidence="7 8" key="1">
    <citation type="submission" date="2017-10" db="EMBL/GenBank/DDBJ databases">
        <title>Comparative genomics in systemic dimorphic fungi from Ajellomycetaceae.</title>
        <authorList>
            <person name="Munoz J.F."/>
            <person name="Mcewen J.G."/>
            <person name="Clay O.K."/>
            <person name="Cuomo C.A."/>
        </authorList>
    </citation>
    <scope>NUCLEOTIDE SEQUENCE [LARGE SCALE GENOMIC DNA]</scope>
    <source>
        <strain evidence="7 8">UAMH7299</strain>
    </source>
</reference>
<feature type="domain" description="Glycoside hydrolase family 3 N-terminal" evidence="6">
    <location>
        <begin position="47"/>
        <end position="338"/>
    </location>
</feature>
<dbReference type="InterPro" id="IPR017853">
    <property type="entry name" value="GH"/>
</dbReference>
<dbReference type="InterPro" id="IPR036962">
    <property type="entry name" value="Glyco_hydro_3_N_sf"/>
</dbReference>
<protein>
    <recommendedName>
        <fullName evidence="6">Glycoside hydrolase family 3 N-terminal domain-containing protein</fullName>
    </recommendedName>
</protein>
<dbReference type="OrthoDB" id="416222at2759"/>
<feature type="chain" id="PRO_5012812442" description="Glycoside hydrolase family 3 N-terminal domain-containing protein" evidence="5">
    <location>
        <begin position="19"/>
        <end position="404"/>
    </location>
</feature>
<dbReference type="GO" id="GO:0004553">
    <property type="term" value="F:hydrolase activity, hydrolyzing O-glycosyl compounds"/>
    <property type="evidence" value="ECO:0007669"/>
    <property type="project" value="InterPro"/>
</dbReference>
<keyword evidence="3" id="KW-0325">Glycoprotein</keyword>
<keyword evidence="2" id="KW-0378">Hydrolase</keyword>
<dbReference type="InterPro" id="IPR001764">
    <property type="entry name" value="Glyco_hydro_3_N"/>
</dbReference>
<evidence type="ECO:0000256" key="1">
    <source>
        <dbReference type="ARBA" id="ARBA00005336"/>
    </source>
</evidence>
<evidence type="ECO:0000256" key="4">
    <source>
        <dbReference type="ARBA" id="ARBA00023295"/>
    </source>
</evidence>
<dbReference type="Gene3D" id="3.20.20.300">
    <property type="entry name" value="Glycoside hydrolase, family 3, N-terminal domain"/>
    <property type="match status" value="1"/>
</dbReference>
<proteinExistence type="inferred from homology"/>
<sequence>MRLTTIAQFSLAIIPAIARPSVTSDKDLYTQAGSHVIFSYPGLTPPDELLDLTKQGQVGGVILFGENVDENIRDVVKLFQSVYAEGPAYSGKPLLIMTDQEGGNVRRLPGGPEETAKKIGQSARPVLGGAKAGATAASVLKGANVNCNLAPVLDIYRTPDNFSISKVGLSGCSTAFIAAQQSVGVIATAKHFPGLGPAGNENTDLQPVTIDTPLKELRAIDELPYMSAIAAGVDIVMASWAIYPALDVKRPAGMSKAWIQGELRKRLGFKGVTITDAIEAGGLKAFGDDAERGLLASQAGMDLLLASGRNITQGRVVVDALVQSLKDGSLPIKELMKQRKESTSCAASLLSDVWPSASGRKLYHGQALLRSFAPSLYASCLPHTSAHKTAPAESLAAGRSFPFW</sequence>
<gene>
    <name evidence="7" type="ORF">AJ80_04891</name>
</gene>
<dbReference type="GO" id="GO:0005975">
    <property type="term" value="P:carbohydrate metabolic process"/>
    <property type="evidence" value="ECO:0007669"/>
    <property type="project" value="InterPro"/>
</dbReference>
<dbReference type="STRING" id="1447883.A0A2B7Y823"/>
<evidence type="ECO:0000313" key="7">
    <source>
        <dbReference type="EMBL" id="PGH17249.1"/>
    </source>
</evidence>
<dbReference type="EMBL" id="PDNA01000066">
    <property type="protein sequence ID" value="PGH17249.1"/>
    <property type="molecule type" value="Genomic_DNA"/>
</dbReference>
<evidence type="ECO:0000256" key="5">
    <source>
        <dbReference type="SAM" id="SignalP"/>
    </source>
</evidence>
<keyword evidence="5" id="KW-0732">Signal</keyword>
<dbReference type="GO" id="GO:0009254">
    <property type="term" value="P:peptidoglycan turnover"/>
    <property type="evidence" value="ECO:0007669"/>
    <property type="project" value="TreeGrafter"/>
</dbReference>
<dbReference type="SUPFAM" id="SSF51445">
    <property type="entry name" value="(Trans)glycosidases"/>
    <property type="match status" value="1"/>
</dbReference>
<dbReference type="AlphaFoldDB" id="A0A2B7Y823"/>
<evidence type="ECO:0000259" key="6">
    <source>
        <dbReference type="Pfam" id="PF00933"/>
    </source>
</evidence>
<dbReference type="PANTHER" id="PTHR30480">
    <property type="entry name" value="BETA-HEXOSAMINIDASE-RELATED"/>
    <property type="match status" value="1"/>
</dbReference>
<comment type="caution">
    <text evidence="7">The sequence shown here is derived from an EMBL/GenBank/DDBJ whole genome shotgun (WGS) entry which is preliminary data.</text>
</comment>